<feature type="compositionally biased region" description="Basic residues" evidence="5">
    <location>
        <begin position="147"/>
        <end position="159"/>
    </location>
</feature>
<keyword evidence="6" id="KW-1185">Reference proteome</keyword>
<keyword evidence="3" id="KW-0597">Phosphoprotein</keyword>
<evidence type="ECO:0000256" key="5">
    <source>
        <dbReference type="SAM" id="MobiDB-lite"/>
    </source>
</evidence>
<dbReference type="Proteomes" id="UP000694865">
    <property type="component" value="Unplaced"/>
</dbReference>
<feature type="compositionally biased region" description="Acidic residues" evidence="5">
    <location>
        <begin position="362"/>
        <end position="376"/>
    </location>
</feature>
<dbReference type="PANTHER" id="PTHR14150:SF12">
    <property type="entry name" value="U3 SMALL NUCLEOLAR RNA-ASSOCIATED PROTEIN 14 HOMOLOG A"/>
    <property type="match status" value="1"/>
</dbReference>
<evidence type="ECO:0000256" key="4">
    <source>
        <dbReference type="ARBA" id="ARBA00023242"/>
    </source>
</evidence>
<comment type="subcellular location">
    <subcellularLocation>
        <location evidence="1">Nucleus</location>
        <location evidence="1">Nucleolus</location>
    </subcellularLocation>
</comment>
<feature type="compositionally biased region" description="Basic and acidic residues" evidence="5">
    <location>
        <begin position="43"/>
        <end position="64"/>
    </location>
</feature>
<dbReference type="Pfam" id="PF04615">
    <property type="entry name" value="Utp14"/>
    <property type="match status" value="2"/>
</dbReference>
<evidence type="ECO:0000256" key="3">
    <source>
        <dbReference type="ARBA" id="ARBA00022553"/>
    </source>
</evidence>
<evidence type="ECO:0000313" key="6">
    <source>
        <dbReference type="Proteomes" id="UP000694865"/>
    </source>
</evidence>
<proteinExistence type="inferred from homology"/>
<feature type="compositionally biased region" description="Basic residues" evidence="5">
    <location>
        <begin position="578"/>
        <end position="595"/>
    </location>
</feature>
<comment type="similarity">
    <text evidence="2">Belongs to the UTP14 family.</text>
</comment>
<feature type="region of interest" description="Disordered" evidence="5">
    <location>
        <begin position="147"/>
        <end position="168"/>
    </location>
</feature>
<feature type="compositionally biased region" description="Basic and acidic residues" evidence="5">
    <location>
        <begin position="350"/>
        <end position="361"/>
    </location>
</feature>
<evidence type="ECO:0000256" key="1">
    <source>
        <dbReference type="ARBA" id="ARBA00004604"/>
    </source>
</evidence>
<dbReference type="PANTHER" id="PTHR14150">
    <property type="entry name" value="U3 SMALL NUCLEOLAR RNA-ASSOCIATED PROTEIN 14"/>
    <property type="match status" value="1"/>
</dbReference>
<keyword evidence="4" id="KW-0539">Nucleus</keyword>
<dbReference type="InterPro" id="IPR006709">
    <property type="entry name" value="SSU_processome_Utp14"/>
</dbReference>
<protein>
    <submittedName>
        <fullName evidence="7">U3 small nucleolar RNA-associated protein 14 homolog B-like</fullName>
    </submittedName>
</protein>
<feature type="region of interest" description="Disordered" evidence="5">
    <location>
        <begin position="548"/>
        <end position="602"/>
    </location>
</feature>
<feature type="compositionally biased region" description="Polar residues" evidence="5">
    <location>
        <begin position="380"/>
        <end position="390"/>
    </location>
</feature>
<accession>A0ABM0M1W7</accession>
<organism evidence="6 7">
    <name type="scientific">Saccoglossus kowalevskii</name>
    <name type="common">Acorn worm</name>
    <dbReference type="NCBI Taxonomy" id="10224"/>
    <lineage>
        <taxon>Eukaryota</taxon>
        <taxon>Metazoa</taxon>
        <taxon>Hemichordata</taxon>
        <taxon>Enteropneusta</taxon>
        <taxon>Harrimaniidae</taxon>
        <taxon>Saccoglossus</taxon>
    </lineage>
</organism>
<reference evidence="7" key="1">
    <citation type="submission" date="2025-08" db="UniProtKB">
        <authorList>
            <consortium name="RefSeq"/>
        </authorList>
    </citation>
    <scope>IDENTIFICATION</scope>
    <source>
        <tissue evidence="7">Testes</tissue>
    </source>
</reference>
<evidence type="ECO:0000313" key="7">
    <source>
        <dbReference type="RefSeq" id="XP_006814008.1"/>
    </source>
</evidence>
<gene>
    <name evidence="7" type="primary">LOC100369862</name>
</gene>
<feature type="compositionally biased region" description="Basic and acidic residues" evidence="5">
    <location>
        <begin position="391"/>
        <end position="403"/>
    </location>
</feature>
<feature type="compositionally biased region" description="Basic and acidic residues" evidence="5">
    <location>
        <begin position="269"/>
        <end position="284"/>
    </location>
</feature>
<name>A0ABM0M1W7_SACKO</name>
<feature type="region of interest" description="Disordered" evidence="5">
    <location>
        <begin position="225"/>
        <end position="403"/>
    </location>
</feature>
<sequence length="602" mass="69035">MANARTVRLLSSGLNDRDDEDEILTPKEEIVSSTEEEEDSDDELKQKEEEKEFKHRKSVHDQSQAKKCRCIISIPVQPGTSLEEEVYAVLHGSKFAERSNHELSVAEEEALKAMSVEEARERRKELQKMRALQSYYEAKCRRQKKIKSKKYHRIQRKAHDRSEKKQLEELERVDPTAYERLTLKHKNTGKWAKGATRFGKHNPQSVQAINEQLQKNKDLTTKISATIESDDEEEEEKGNGGDWMKTDKGVSIKPSLSDINNPWFAGEPKIAKKKENDTKTDGKVYHKLQPITLKQDASDASSDSEDEQDVDSMKPVRKVRFFDEQNSSDDEVEIRDAKSKNLQPWQPLVKRTDTENGLKVDNEDELDRNSDDEEIEQENKNTPTKVSSSKKISEPVADEKEEVHVDPTKFFEIESRKIQSEKPDFAILEDDADEDEQRITIQQAFADDDVVSAFSKEKLDKVDKDKPKNIDLSLPGWGDWGGSGIVPNKRKKKKSAAVNQLPFPFTNAQQFERSIRQPVGQTWNPESTFKKLTKPKVSTKMGSIIAPITSEEAFEDKSKTKKGHQEITESGQMNFTKKQTKNQRKKSKGRHQNKKNHQDGNK</sequence>
<feature type="region of interest" description="Disordered" evidence="5">
    <location>
        <begin position="1"/>
        <end position="64"/>
    </location>
</feature>
<dbReference type="GeneID" id="100369862"/>
<feature type="region of interest" description="Disordered" evidence="5">
    <location>
        <begin position="474"/>
        <end position="495"/>
    </location>
</feature>
<evidence type="ECO:0000256" key="2">
    <source>
        <dbReference type="ARBA" id="ARBA00007774"/>
    </source>
</evidence>
<dbReference type="RefSeq" id="XP_006814008.1">
    <property type="nucleotide sequence ID" value="XM_006813945.1"/>
</dbReference>
<feature type="compositionally biased region" description="Basic and acidic residues" evidence="5">
    <location>
        <begin position="555"/>
        <end position="567"/>
    </location>
</feature>